<sequence length="412" mass="45263">MVIASSKPSYNDLLTIKRSSTRHISSHPNDRIEIENWVGEWKSQARKKNRAAQDGIGKTERKKTLEGSARVVALAITTNLIMFTGKLYGAMSSGSASMYSEALHSLADVLNECILMVGIWRSLRDPDPAHPYGFAMERYAWALVSGMGIFFLGGGVSLYHGVSGLLGSHIIGDPTAAWYALGGSLVFEGATFTYALRHITREAKAAGVSVKEYIQRGADPTSVQVLVEDCTAVTGVALAGICLSLAKYLDLSWIDSAGSIGIGVLLGSAALFLIRRNISALVETSMHPQRQKEIVSILEQDPVVTSVHDVKSTTLGPEWVRFKAEILFNGEEITRRLIQRNPLLTSRELEKLKNIVAMDRKQSDKELDKELEQWMIESGGKVISGLGWEVDRLEKDIKEKVPEAKHVDLEVL</sequence>
<dbReference type="RefSeq" id="XP_031022612.1">
    <property type="nucleotide sequence ID" value="XM_031171411.1"/>
</dbReference>
<keyword evidence="4 6" id="KW-1133">Transmembrane helix</keyword>
<organism evidence="8 9">
    <name type="scientific">Synchytrium microbalum</name>
    <dbReference type="NCBI Taxonomy" id="1806994"/>
    <lineage>
        <taxon>Eukaryota</taxon>
        <taxon>Fungi</taxon>
        <taxon>Fungi incertae sedis</taxon>
        <taxon>Chytridiomycota</taxon>
        <taxon>Chytridiomycota incertae sedis</taxon>
        <taxon>Chytridiomycetes</taxon>
        <taxon>Synchytriales</taxon>
        <taxon>Synchytriaceae</taxon>
        <taxon>Synchytrium</taxon>
    </lineage>
</organism>
<evidence type="ECO:0000256" key="4">
    <source>
        <dbReference type="ARBA" id="ARBA00022989"/>
    </source>
</evidence>
<comment type="caution">
    <text evidence="8">The sequence shown here is derived from an EMBL/GenBank/DDBJ whole genome shotgun (WGS) entry which is preliminary data.</text>
</comment>
<dbReference type="NCBIfam" id="TIGR01297">
    <property type="entry name" value="CDF"/>
    <property type="match status" value="1"/>
</dbReference>
<dbReference type="AlphaFoldDB" id="A0A507C0I7"/>
<keyword evidence="9" id="KW-1185">Reference proteome</keyword>
<dbReference type="Gene3D" id="1.20.1510.10">
    <property type="entry name" value="Cation efflux protein transmembrane domain"/>
    <property type="match status" value="1"/>
</dbReference>
<accession>A0A507C0I7</accession>
<evidence type="ECO:0000313" key="8">
    <source>
        <dbReference type="EMBL" id="TPX31095.1"/>
    </source>
</evidence>
<dbReference type="InterPro" id="IPR040177">
    <property type="entry name" value="SLC30A9"/>
</dbReference>
<dbReference type="Pfam" id="PF01545">
    <property type="entry name" value="Cation_efflux"/>
    <property type="match status" value="1"/>
</dbReference>
<dbReference type="PANTHER" id="PTHR13414">
    <property type="entry name" value="HUEL-CATION TRANSPORTER"/>
    <property type="match status" value="1"/>
</dbReference>
<dbReference type="EMBL" id="QEAO01000051">
    <property type="protein sequence ID" value="TPX31095.1"/>
    <property type="molecule type" value="Genomic_DNA"/>
</dbReference>
<evidence type="ECO:0000259" key="7">
    <source>
        <dbReference type="Pfam" id="PF01545"/>
    </source>
</evidence>
<dbReference type="GO" id="GO:0006882">
    <property type="term" value="P:intracellular zinc ion homeostasis"/>
    <property type="evidence" value="ECO:0007669"/>
    <property type="project" value="TreeGrafter"/>
</dbReference>
<feature type="transmembrane region" description="Helical" evidence="6">
    <location>
        <begin position="252"/>
        <end position="274"/>
    </location>
</feature>
<dbReference type="Proteomes" id="UP000319731">
    <property type="component" value="Unassembled WGS sequence"/>
</dbReference>
<feature type="domain" description="Cation efflux protein transmembrane" evidence="7">
    <location>
        <begin position="73"/>
        <end position="282"/>
    </location>
</feature>
<evidence type="ECO:0000256" key="2">
    <source>
        <dbReference type="ARBA" id="ARBA00022448"/>
    </source>
</evidence>
<dbReference type="InterPro" id="IPR002524">
    <property type="entry name" value="Cation_efflux"/>
</dbReference>
<dbReference type="OrthoDB" id="407410at2759"/>
<protein>
    <recommendedName>
        <fullName evidence="7">Cation efflux protein transmembrane domain-containing protein</fullName>
    </recommendedName>
</protein>
<dbReference type="GO" id="GO:0008324">
    <property type="term" value="F:monoatomic cation transmembrane transporter activity"/>
    <property type="evidence" value="ECO:0007669"/>
    <property type="project" value="InterPro"/>
</dbReference>
<dbReference type="GO" id="GO:0006829">
    <property type="term" value="P:zinc ion transport"/>
    <property type="evidence" value="ECO:0007669"/>
    <property type="project" value="InterPro"/>
</dbReference>
<keyword evidence="5 6" id="KW-0472">Membrane</keyword>
<feature type="transmembrane region" description="Helical" evidence="6">
    <location>
        <begin position="176"/>
        <end position="196"/>
    </location>
</feature>
<gene>
    <name evidence="8" type="ORF">SmJEL517_g05485</name>
</gene>
<dbReference type="PANTHER" id="PTHR13414:SF9">
    <property type="entry name" value="PROTON-COUPLED ZINC ANTIPORTER SLC30A9, MITOCHONDRIAL"/>
    <property type="match status" value="1"/>
</dbReference>
<evidence type="ECO:0000256" key="6">
    <source>
        <dbReference type="SAM" id="Phobius"/>
    </source>
</evidence>
<evidence type="ECO:0000313" key="9">
    <source>
        <dbReference type="Proteomes" id="UP000319731"/>
    </source>
</evidence>
<comment type="subcellular location">
    <subcellularLocation>
        <location evidence="1">Membrane</location>
        <topology evidence="1">Multi-pass membrane protein</topology>
    </subcellularLocation>
</comment>
<proteinExistence type="predicted"/>
<dbReference type="SUPFAM" id="SSF161111">
    <property type="entry name" value="Cation efflux protein transmembrane domain-like"/>
    <property type="match status" value="1"/>
</dbReference>
<evidence type="ECO:0000256" key="5">
    <source>
        <dbReference type="ARBA" id="ARBA00023136"/>
    </source>
</evidence>
<evidence type="ECO:0000256" key="1">
    <source>
        <dbReference type="ARBA" id="ARBA00004141"/>
    </source>
</evidence>
<dbReference type="GO" id="GO:0005783">
    <property type="term" value="C:endoplasmic reticulum"/>
    <property type="evidence" value="ECO:0007669"/>
    <property type="project" value="TreeGrafter"/>
</dbReference>
<dbReference type="STRING" id="1806994.A0A507C0I7"/>
<keyword evidence="2" id="KW-0813">Transport</keyword>
<dbReference type="InterPro" id="IPR027469">
    <property type="entry name" value="Cation_efflux_TMD_sf"/>
</dbReference>
<name>A0A507C0I7_9FUNG</name>
<keyword evidence="3 6" id="KW-0812">Transmembrane</keyword>
<dbReference type="GeneID" id="42006708"/>
<dbReference type="InterPro" id="IPR058533">
    <property type="entry name" value="Cation_efflux_TM"/>
</dbReference>
<reference evidence="8 9" key="1">
    <citation type="journal article" date="2019" name="Sci. Rep.">
        <title>Comparative genomics of chytrid fungi reveal insights into the obligate biotrophic and pathogenic lifestyle of Synchytrium endobioticum.</title>
        <authorList>
            <person name="van de Vossenberg B.T.L.H."/>
            <person name="Warris S."/>
            <person name="Nguyen H.D.T."/>
            <person name="van Gent-Pelzer M.P.E."/>
            <person name="Joly D.L."/>
            <person name="van de Geest H.C."/>
            <person name="Bonants P.J.M."/>
            <person name="Smith D.S."/>
            <person name="Levesque C.A."/>
            <person name="van der Lee T.A.J."/>
        </authorList>
    </citation>
    <scope>NUCLEOTIDE SEQUENCE [LARGE SCALE GENOMIC DNA]</scope>
    <source>
        <strain evidence="8 9">JEL517</strain>
    </source>
</reference>
<evidence type="ECO:0000256" key="3">
    <source>
        <dbReference type="ARBA" id="ARBA00022692"/>
    </source>
</evidence>
<dbReference type="GO" id="GO:0016020">
    <property type="term" value="C:membrane"/>
    <property type="evidence" value="ECO:0007669"/>
    <property type="project" value="UniProtKB-SubCell"/>
</dbReference>
<feature type="transmembrane region" description="Helical" evidence="6">
    <location>
        <begin position="140"/>
        <end position="161"/>
    </location>
</feature>